<keyword evidence="4" id="KW-1003">Cell membrane</keyword>
<dbReference type="NCBIfam" id="TIGR01726">
    <property type="entry name" value="HEQRo_perm_3TM"/>
    <property type="match status" value="1"/>
</dbReference>
<dbReference type="CDD" id="cd06261">
    <property type="entry name" value="TM_PBP2"/>
    <property type="match status" value="1"/>
</dbReference>
<dbReference type="Proteomes" id="UP000198778">
    <property type="component" value="Unassembled WGS sequence"/>
</dbReference>
<dbReference type="FunFam" id="1.10.3720.10:FF:000033">
    <property type="entry name" value="Polar amino acid ABC transporter permease"/>
    <property type="match status" value="1"/>
</dbReference>
<name>A0A1H0EVE7_9BACI</name>
<feature type="transmembrane region" description="Helical" evidence="9">
    <location>
        <begin position="89"/>
        <end position="112"/>
    </location>
</feature>
<evidence type="ECO:0000256" key="8">
    <source>
        <dbReference type="ARBA" id="ARBA00023136"/>
    </source>
</evidence>
<evidence type="ECO:0000259" key="10">
    <source>
        <dbReference type="PROSITE" id="PS50928"/>
    </source>
</evidence>
<keyword evidence="6" id="KW-0029">Amino-acid transport</keyword>
<evidence type="ECO:0000256" key="2">
    <source>
        <dbReference type="ARBA" id="ARBA00010072"/>
    </source>
</evidence>
<evidence type="ECO:0000256" key="4">
    <source>
        <dbReference type="ARBA" id="ARBA00022475"/>
    </source>
</evidence>
<evidence type="ECO:0000256" key="5">
    <source>
        <dbReference type="ARBA" id="ARBA00022692"/>
    </source>
</evidence>
<gene>
    <name evidence="11" type="ORF">SAMN04488053_10484</name>
</gene>
<evidence type="ECO:0000256" key="7">
    <source>
        <dbReference type="ARBA" id="ARBA00022989"/>
    </source>
</evidence>
<evidence type="ECO:0000313" key="12">
    <source>
        <dbReference type="Proteomes" id="UP000198778"/>
    </source>
</evidence>
<keyword evidence="3 9" id="KW-0813">Transport</keyword>
<keyword evidence="7 9" id="KW-1133">Transmembrane helix</keyword>
<accession>A0A1H0EVE7</accession>
<evidence type="ECO:0000256" key="9">
    <source>
        <dbReference type="RuleBase" id="RU363032"/>
    </source>
</evidence>
<dbReference type="Gene3D" id="1.10.3720.10">
    <property type="entry name" value="MetI-like"/>
    <property type="match status" value="1"/>
</dbReference>
<dbReference type="STRING" id="745820.SAMN04488053_10484"/>
<dbReference type="AlphaFoldDB" id="A0A1H0EVE7"/>
<evidence type="ECO:0000256" key="3">
    <source>
        <dbReference type="ARBA" id="ARBA00022448"/>
    </source>
</evidence>
<proteinExistence type="inferred from homology"/>
<sequence length="224" mass="24977">MLENLRDIIENPDVIVNTLPFLWRGIQLTLIVTFVGVFFGFIIGSLVGLMRLTKNKLVYGIATVYIEVVRGTPILVQALFLYFAVSDFFGVNFTALQAGIIAIAINAGAYIAEIVRGGVESIDKGQTEAGRSMGMTATQTMRYIVWPQALRRMIPPLGNQFIVSLKDTSIFAVISLGEMTYLIRQYVGTTGDPFMPYVMLCLGYLIITIPCMVLLRQYERRLDV</sequence>
<reference evidence="12" key="1">
    <citation type="submission" date="2016-10" db="EMBL/GenBank/DDBJ databases">
        <authorList>
            <person name="Varghese N."/>
            <person name="Submissions S."/>
        </authorList>
    </citation>
    <scope>NUCLEOTIDE SEQUENCE [LARGE SCALE GENOMIC DNA]</scope>
    <source>
        <strain evidence="12">CGMCC 1.10369</strain>
    </source>
</reference>
<evidence type="ECO:0000313" key="11">
    <source>
        <dbReference type="EMBL" id="SDN86361.1"/>
    </source>
</evidence>
<feature type="domain" description="ABC transmembrane type-1" evidence="10">
    <location>
        <begin position="26"/>
        <end position="215"/>
    </location>
</feature>
<dbReference type="PANTHER" id="PTHR30614">
    <property type="entry name" value="MEMBRANE COMPONENT OF AMINO ACID ABC TRANSPORTER"/>
    <property type="match status" value="1"/>
</dbReference>
<dbReference type="InterPro" id="IPR010065">
    <property type="entry name" value="AA_ABC_transptr_permease_3TM"/>
</dbReference>
<feature type="transmembrane region" description="Helical" evidence="9">
    <location>
        <begin position="26"/>
        <end position="50"/>
    </location>
</feature>
<dbReference type="OrthoDB" id="9805999at2"/>
<dbReference type="GO" id="GO:0006865">
    <property type="term" value="P:amino acid transport"/>
    <property type="evidence" value="ECO:0007669"/>
    <property type="project" value="UniProtKB-KW"/>
</dbReference>
<dbReference type="RefSeq" id="WP_090842524.1">
    <property type="nucleotide sequence ID" value="NZ_FNIL01000004.1"/>
</dbReference>
<protein>
    <submittedName>
        <fullName evidence="11">Amino acid ABC transporter membrane protein, PAAT family (TC 3.A.1.3.-)</fullName>
    </submittedName>
</protein>
<dbReference type="InterPro" id="IPR035906">
    <property type="entry name" value="MetI-like_sf"/>
</dbReference>
<feature type="transmembrane region" description="Helical" evidence="9">
    <location>
        <begin position="194"/>
        <end position="215"/>
    </location>
</feature>
<feature type="transmembrane region" description="Helical" evidence="9">
    <location>
        <begin position="57"/>
        <end position="83"/>
    </location>
</feature>
<organism evidence="11 12">
    <name type="scientific">Alkalicoccus daliensis</name>
    <dbReference type="NCBI Taxonomy" id="745820"/>
    <lineage>
        <taxon>Bacteria</taxon>
        <taxon>Bacillati</taxon>
        <taxon>Bacillota</taxon>
        <taxon>Bacilli</taxon>
        <taxon>Bacillales</taxon>
        <taxon>Bacillaceae</taxon>
        <taxon>Alkalicoccus</taxon>
    </lineage>
</organism>
<dbReference type="GO" id="GO:0022857">
    <property type="term" value="F:transmembrane transporter activity"/>
    <property type="evidence" value="ECO:0007669"/>
    <property type="project" value="InterPro"/>
</dbReference>
<dbReference type="EMBL" id="FNIL01000004">
    <property type="protein sequence ID" value="SDN86361.1"/>
    <property type="molecule type" value="Genomic_DNA"/>
</dbReference>
<dbReference type="PROSITE" id="PS50928">
    <property type="entry name" value="ABC_TM1"/>
    <property type="match status" value="1"/>
</dbReference>
<keyword evidence="8 9" id="KW-0472">Membrane</keyword>
<evidence type="ECO:0000256" key="1">
    <source>
        <dbReference type="ARBA" id="ARBA00004651"/>
    </source>
</evidence>
<dbReference type="Pfam" id="PF00528">
    <property type="entry name" value="BPD_transp_1"/>
    <property type="match status" value="1"/>
</dbReference>
<dbReference type="PANTHER" id="PTHR30614:SF20">
    <property type="entry name" value="GLUTAMINE TRANSPORT SYSTEM PERMEASE PROTEIN GLNP"/>
    <property type="match status" value="1"/>
</dbReference>
<dbReference type="GO" id="GO:0043190">
    <property type="term" value="C:ATP-binding cassette (ABC) transporter complex"/>
    <property type="evidence" value="ECO:0007669"/>
    <property type="project" value="InterPro"/>
</dbReference>
<dbReference type="InterPro" id="IPR000515">
    <property type="entry name" value="MetI-like"/>
</dbReference>
<dbReference type="InterPro" id="IPR043429">
    <property type="entry name" value="ArtM/GltK/GlnP/TcyL/YhdX-like"/>
</dbReference>
<keyword evidence="5 9" id="KW-0812">Transmembrane</keyword>
<feature type="transmembrane region" description="Helical" evidence="9">
    <location>
        <begin position="161"/>
        <end position="182"/>
    </location>
</feature>
<comment type="similarity">
    <text evidence="2">Belongs to the binding-protein-dependent transport system permease family. HisMQ subfamily.</text>
</comment>
<evidence type="ECO:0000256" key="6">
    <source>
        <dbReference type="ARBA" id="ARBA00022970"/>
    </source>
</evidence>
<dbReference type="SUPFAM" id="SSF161098">
    <property type="entry name" value="MetI-like"/>
    <property type="match status" value="1"/>
</dbReference>
<keyword evidence="12" id="KW-1185">Reference proteome</keyword>
<comment type="subcellular location">
    <subcellularLocation>
        <location evidence="1 9">Cell membrane</location>
        <topology evidence="1 9">Multi-pass membrane protein</topology>
    </subcellularLocation>
</comment>